<dbReference type="AlphaFoldDB" id="A0A3D9UZ00"/>
<dbReference type="Gene3D" id="3.30.540.10">
    <property type="entry name" value="Fructose-1,6-Bisphosphatase, subunit A, domain 1"/>
    <property type="match status" value="1"/>
</dbReference>
<dbReference type="GO" id="GO:0008934">
    <property type="term" value="F:inositol monophosphate 1-phosphatase activity"/>
    <property type="evidence" value="ECO:0007669"/>
    <property type="project" value="TreeGrafter"/>
</dbReference>
<evidence type="ECO:0000313" key="6">
    <source>
        <dbReference type="Proteomes" id="UP000256485"/>
    </source>
</evidence>
<proteinExistence type="predicted"/>
<dbReference type="PANTHER" id="PTHR20854:SF4">
    <property type="entry name" value="INOSITOL-1-MONOPHOSPHATASE-RELATED"/>
    <property type="match status" value="1"/>
</dbReference>
<dbReference type="Proteomes" id="UP000256485">
    <property type="component" value="Unassembled WGS sequence"/>
</dbReference>
<organism evidence="5 6">
    <name type="scientific">Thermasporomyces composti</name>
    <dbReference type="NCBI Taxonomy" id="696763"/>
    <lineage>
        <taxon>Bacteria</taxon>
        <taxon>Bacillati</taxon>
        <taxon>Actinomycetota</taxon>
        <taxon>Actinomycetes</taxon>
        <taxon>Propionibacteriales</taxon>
        <taxon>Nocardioidaceae</taxon>
        <taxon>Thermasporomyces</taxon>
    </lineage>
</organism>
<dbReference type="GO" id="GO:0046872">
    <property type="term" value="F:metal ion binding"/>
    <property type="evidence" value="ECO:0007669"/>
    <property type="project" value="UniProtKB-KW"/>
</dbReference>
<dbReference type="InterPro" id="IPR000760">
    <property type="entry name" value="Inositol_monophosphatase-like"/>
</dbReference>
<dbReference type="EMBL" id="QTUC01000001">
    <property type="protein sequence ID" value="REF34718.1"/>
    <property type="molecule type" value="Genomic_DNA"/>
</dbReference>
<name>A0A3D9UZ00_THECX</name>
<reference evidence="5 6" key="1">
    <citation type="submission" date="2018-08" db="EMBL/GenBank/DDBJ databases">
        <title>Sequencing the genomes of 1000 actinobacteria strains.</title>
        <authorList>
            <person name="Klenk H.-P."/>
        </authorList>
    </citation>
    <scope>NUCLEOTIDE SEQUENCE [LARGE SCALE GENOMIC DNA]</scope>
    <source>
        <strain evidence="5 6">DSM 22891</strain>
    </source>
</reference>
<accession>A0A3D9UZ00</accession>
<dbReference type="PROSITE" id="PS00629">
    <property type="entry name" value="IMP_1"/>
    <property type="match status" value="1"/>
</dbReference>
<protein>
    <submittedName>
        <fullName evidence="5">Myo-inositol-1(Or 4)-monophosphatase</fullName>
    </submittedName>
</protein>
<dbReference type="PRINTS" id="PR00377">
    <property type="entry name" value="IMPHPHTASES"/>
</dbReference>
<comment type="cofactor">
    <cofactor evidence="4">
        <name>Mg(2+)</name>
        <dbReference type="ChEBI" id="CHEBI:18420"/>
    </cofactor>
</comment>
<dbReference type="PANTHER" id="PTHR20854">
    <property type="entry name" value="INOSITOL MONOPHOSPHATASE"/>
    <property type="match status" value="1"/>
</dbReference>
<sequence length="265" mass="28185">MRDFPDELATALELAEWASWRITGARPLAVTSKAHAADLVTETDREIERRVRQVLTERFPYPVVGEEYGGRPSTDGLTWYVDPVDGTTNYASGLPWCSFSLALADADGPVLGVVADPFHGEVFSAVRDGPALRNGVPIKCRDATSLSGEIVVSEWAAHRPWPGMPTMLRRLADMHCTVRIMGSSALSLVSVGAGRAVGGVIGEFSPIDVLAAMLIASRAGAVVLGEDGKPAWFPHSGGILVSAPGVSDVLWRAWTLPPGSGPEED</sequence>
<feature type="binding site" evidence="4">
    <location>
        <position position="208"/>
    </location>
    <ligand>
        <name>Mg(2+)</name>
        <dbReference type="ChEBI" id="CHEBI:18420"/>
        <label>1</label>
        <note>catalytic</note>
    </ligand>
</feature>
<evidence type="ECO:0000256" key="3">
    <source>
        <dbReference type="ARBA" id="ARBA00022842"/>
    </source>
</evidence>
<evidence type="ECO:0000256" key="1">
    <source>
        <dbReference type="ARBA" id="ARBA00022723"/>
    </source>
</evidence>
<dbReference type="InterPro" id="IPR020583">
    <property type="entry name" value="Inositol_monoP_metal-BS"/>
</dbReference>
<feature type="binding site" evidence="4">
    <location>
        <position position="85"/>
    </location>
    <ligand>
        <name>Mg(2+)</name>
        <dbReference type="ChEBI" id="CHEBI:18420"/>
        <label>1</label>
        <note>catalytic</note>
    </ligand>
</feature>
<dbReference type="RefSeq" id="WP_245940862.1">
    <property type="nucleotide sequence ID" value="NZ_QTUC01000001.1"/>
</dbReference>
<evidence type="ECO:0000256" key="2">
    <source>
        <dbReference type="ARBA" id="ARBA00022801"/>
    </source>
</evidence>
<keyword evidence="2" id="KW-0378">Hydrolase</keyword>
<dbReference type="CDD" id="cd01637">
    <property type="entry name" value="IMPase_like"/>
    <property type="match status" value="1"/>
</dbReference>
<comment type="caution">
    <text evidence="5">The sequence shown here is derived from an EMBL/GenBank/DDBJ whole genome shotgun (WGS) entry which is preliminary data.</text>
</comment>
<dbReference type="Gene3D" id="3.40.190.80">
    <property type="match status" value="1"/>
</dbReference>
<evidence type="ECO:0000256" key="4">
    <source>
        <dbReference type="PIRSR" id="PIRSR600760-2"/>
    </source>
</evidence>
<gene>
    <name evidence="5" type="ORF">DFJ64_0082</name>
</gene>
<feature type="binding site" evidence="4">
    <location>
        <position position="66"/>
    </location>
    <ligand>
        <name>Mg(2+)</name>
        <dbReference type="ChEBI" id="CHEBI:18420"/>
        <label>1</label>
        <note>catalytic</note>
    </ligand>
</feature>
<dbReference type="Pfam" id="PF00459">
    <property type="entry name" value="Inositol_P"/>
    <property type="match status" value="1"/>
</dbReference>
<keyword evidence="3 4" id="KW-0460">Magnesium</keyword>
<dbReference type="GO" id="GO:0006020">
    <property type="term" value="P:inositol metabolic process"/>
    <property type="evidence" value="ECO:0007669"/>
    <property type="project" value="TreeGrafter"/>
</dbReference>
<evidence type="ECO:0000313" key="5">
    <source>
        <dbReference type="EMBL" id="REF34718.1"/>
    </source>
</evidence>
<keyword evidence="1 4" id="KW-0479">Metal-binding</keyword>
<dbReference type="SUPFAM" id="SSF56655">
    <property type="entry name" value="Carbohydrate phosphatase"/>
    <property type="match status" value="1"/>
</dbReference>
<dbReference type="GO" id="GO:0007165">
    <property type="term" value="P:signal transduction"/>
    <property type="evidence" value="ECO:0007669"/>
    <property type="project" value="TreeGrafter"/>
</dbReference>
<keyword evidence="6" id="KW-1185">Reference proteome</keyword>
<feature type="binding site" evidence="4">
    <location>
        <position position="82"/>
    </location>
    <ligand>
        <name>Mg(2+)</name>
        <dbReference type="ChEBI" id="CHEBI:18420"/>
        <label>1</label>
        <note>catalytic</note>
    </ligand>
</feature>